<sequence length="220" mass="23102">MTQENAAPAEALHRAERLSEQVYRKLRAGLRVDAEAVELACLLLDWGHTADIVRELVVRRPADIPEAEMAELAAKLLRAVAFDPGFALAPGRLPVLEEAVRGVAADFAGSGVVDGLHIVLSTDGGPRALLALGDGTLLSSGNGLAPSAGDDPVRALVEVAEEVQAEVADRFRLVWPVCDRHGLGLRPVAEAAAAHWRCGGGPAAHFEGPVGGLTAVQQRR</sequence>
<dbReference type="EMBL" id="JBHSBB010000001">
    <property type="protein sequence ID" value="MFC4029958.1"/>
    <property type="molecule type" value="Genomic_DNA"/>
</dbReference>
<dbReference type="RefSeq" id="WP_386424670.1">
    <property type="nucleotide sequence ID" value="NZ_JBHSBB010000001.1"/>
</dbReference>
<proteinExistence type="predicted"/>
<reference evidence="2" key="1">
    <citation type="journal article" date="2019" name="Int. J. Syst. Evol. Microbiol.">
        <title>The Global Catalogue of Microorganisms (GCM) 10K type strain sequencing project: providing services to taxonomists for standard genome sequencing and annotation.</title>
        <authorList>
            <consortium name="The Broad Institute Genomics Platform"/>
            <consortium name="The Broad Institute Genome Sequencing Center for Infectious Disease"/>
            <person name="Wu L."/>
            <person name="Ma J."/>
        </authorList>
    </citation>
    <scope>NUCLEOTIDE SEQUENCE [LARGE SCALE GENOMIC DNA]</scope>
    <source>
        <strain evidence="2">CGMCC 4.7237</strain>
    </source>
</reference>
<protein>
    <submittedName>
        <fullName evidence="1">Uncharacterized protein</fullName>
    </submittedName>
</protein>
<organism evidence="1 2">
    <name type="scientific">Streptomyces polygonati</name>
    <dbReference type="NCBI Taxonomy" id="1617087"/>
    <lineage>
        <taxon>Bacteria</taxon>
        <taxon>Bacillati</taxon>
        <taxon>Actinomycetota</taxon>
        <taxon>Actinomycetes</taxon>
        <taxon>Kitasatosporales</taxon>
        <taxon>Streptomycetaceae</taxon>
        <taxon>Streptomyces</taxon>
    </lineage>
</organism>
<comment type="caution">
    <text evidence="1">The sequence shown here is derived from an EMBL/GenBank/DDBJ whole genome shotgun (WGS) entry which is preliminary data.</text>
</comment>
<accession>A0ABV8HD35</accession>
<name>A0ABV8HD35_9ACTN</name>
<dbReference type="Proteomes" id="UP001595765">
    <property type="component" value="Unassembled WGS sequence"/>
</dbReference>
<gene>
    <name evidence="1" type="ORF">ACFO3J_00570</name>
</gene>
<keyword evidence="2" id="KW-1185">Reference proteome</keyword>
<evidence type="ECO:0000313" key="1">
    <source>
        <dbReference type="EMBL" id="MFC4029958.1"/>
    </source>
</evidence>
<evidence type="ECO:0000313" key="2">
    <source>
        <dbReference type="Proteomes" id="UP001595765"/>
    </source>
</evidence>